<reference evidence="1" key="1">
    <citation type="journal article" date="2014" name="Int. J. Syst. Evol. Microbiol.">
        <title>Complete genome sequence of Corynebacterium casei LMG S-19264T (=DSM 44701T), isolated from a smear-ripened cheese.</title>
        <authorList>
            <consortium name="US DOE Joint Genome Institute (JGI-PGF)"/>
            <person name="Walter F."/>
            <person name="Albersmeier A."/>
            <person name="Kalinowski J."/>
            <person name="Ruckert C."/>
        </authorList>
    </citation>
    <scope>NUCLEOTIDE SEQUENCE</scope>
    <source>
        <strain evidence="1">CGMCC 1.12506</strain>
    </source>
</reference>
<keyword evidence="2" id="KW-1185">Reference proteome</keyword>
<evidence type="ECO:0000313" key="2">
    <source>
        <dbReference type="Proteomes" id="UP000625735"/>
    </source>
</evidence>
<sequence length="222" mass="25103">MFQKVLIAEDLDAINLAVQHVTAELQITTIHHDKYCDEALLKIRKAVADNEPYELLISDLSFKDDGKKVKLHSGEQLIDAVKQIQPNIKVLVYSVEDKNYRIKSLFDNQKINAFILKSRDSIYQLKKAVQTIYNSDSPYIIPELAHVLQDKTAAAIDNIDIEIIKHLAAGIAQEDMENAFKQKGITPNSKSTIEKRVSKLKILFRANNTIHLIAITKDLGII</sequence>
<protein>
    <recommendedName>
        <fullName evidence="3">DNA-binding response regulator, NarL/FixJ family, contains REC and HTH domains</fullName>
    </recommendedName>
</protein>
<dbReference type="AlphaFoldDB" id="A0A916XWR6"/>
<evidence type="ECO:0000313" key="1">
    <source>
        <dbReference type="EMBL" id="GGD17743.1"/>
    </source>
</evidence>
<dbReference type="Gene3D" id="3.40.50.2300">
    <property type="match status" value="1"/>
</dbReference>
<comment type="caution">
    <text evidence="1">The sequence shown here is derived from an EMBL/GenBank/DDBJ whole genome shotgun (WGS) entry which is preliminary data.</text>
</comment>
<dbReference type="RefSeq" id="WP_188361002.1">
    <property type="nucleotide sequence ID" value="NZ_BMFG01000002.1"/>
</dbReference>
<evidence type="ECO:0008006" key="3">
    <source>
        <dbReference type="Google" id="ProtNLM"/>
    </source>
</evidence>
<dbReference type="EMBL" id="BMFG01000002">
    <property type="protein sequence ID" value="GGD17743.1"/>
    <property type="molecule type" value="Genomic_DNA"/>
</dbReference>
<reference evidence="1" key="2">
    <citation type="submission" date="2020-09" db="EMBL/GenBank/DDBJ databases">
        <authorList>
            <person name="Sun Q."/>
            <person name="Zhou Y."/>
        </authorList>
    </citation>
    <scope>NUCLEOTIDE SEQUENCE</scope>
    <source>
        <strain evidence="1">CGMCC 1.12506</strain>
    </source>
</reference>
<name>A0A916XWR6_9FLAO</name>
<gene>
    <name evidence="1" type="ORF">GCM10011343_05600</name>
</gene>
<proteinExistence type="predicted"/>
<organism evidence="1 2">
    <name type="scientific">Flavobacterium orientale</name>
    <dbReference type="NCBI Taxonomy" id="1756020"/>
    <lineage>
        <taxon>Bacteria</taxon>
        <taxon>Pseudomonadati</taxon>
        <taxon>Bacteroidota</taxon>
        <taxon>Flavobacteriia</taxon>
        <taxon>Flavobacteriales</taxon>
        <taxon>Flavobacteriaceae</taxon>
        <taxon>Flavobacterium</taxon>
    </lineage>
</organism>
<accession>A0A916XWR6</accession>
<dbReference type="Proteomes" id="UP000625735">
    <property type="component" value="Unassembled WGS sequence"/>
</dbReference>